<name>A0A918FHM7_9DEIO</name>
<accession>A0A918FHM7</accession>
<protein>
    <submittedName>
        <fullName evidence="1">Uncharacterized protein</fullName>
    </submittedName>
</protein>
<evidence type="ECO:0000313" key="2">
    <source>
        <dbReference type="Proteomes" id="UP000603865"/>
    </source>
</evidence>
<gene>
    <name evidence="1" type="ORF">GCM10008957_54350</name>
</gene>
<organism evidence="1 2">
    <name type="scientific">Deinococcus ruber</name>
    <dbReference type="NCBI Taxonomy" id="1848197"/>
    <lineage>
        <taxon>Bacteria</taxon>
        <taxon>Thermotogati</taxon>
        <taxon>Deinococcota</taxon>
        <taxon>Deinococci</taxon>
        <taxon>Deinococcales</taxon>
        <taxon>Deinococcaceae</taxon>
        <taxon>Deinococcus</taxon>
    </lineage>
</organism>
<comment type="caution">
    <text evidence="1">The sequence shown here is derived from an EMBL/GenBank/DDBJ whole genome shotgun (WGS) entry which is preliminary data.</text>
</comment>
<reference evidence="1" key="2">
    <citation type="submission" date="2020-09" db="EMBL/GenBank/DDBJ databases">
        <authorList>
            <person name="Sun Q."/>
            <person name="Ohkuma M."/>
        </authorList>
    </citation>
    <scope>NUCLEOTIDE SEQUENCE</scope>
    <source>
        <strain evidence="1">JCM 31311</strain>
    </source>
</reference>
<keyword evidence="2" id="KW-1185">Reference proteome</keyword>
<dbReference type="AlphaFoldDB" id="A0A918FHM7"/>
<evidence type="ECO:0000313" key="1">
    <source>
        <dbReference type="EMBL" id="GGR38313.1"/>
    </source>
</evidence>
<proteinExistence type="predicted"/>
<reference evidence="1" key="1">
    <citation type="journal article" date="2014" name="Int. J. Syst. Evol. Microbiol.">
        <title>Complete genome sequence of Corynebacterium casei LMG S-19264T (=DSM 44701T), isolated from a smear-ripened cheese.</title>
        <authorList>
            <consortium name="US DOE Joint Genome Institute (JGI-PGF)"/>
            <person name="Walter F."/>
            <person name="Albersmeier A."/>
            <person name="Kalinowski J."/>
            <person name="Ruckert C."/>
        </authorList>
    </citation>
    <scope>NUCLEOTIDE SEQUENCE</scope>
    <source>
        <strain evidence="1">JCM 31311</strain>
    </source>
</reference>
<dbReference type="EMBL" id="BMQL01000085">
    <property type="protein sequence ID" value="GGR38313.1"/>
    <property type="molecule type" value="Genomic_DNA"/>
</dbReference>
<dbReference type="Proteomes" id="UP000603865">
    <property type="component" value="Unassembled WGS sequence"/>
</dbReference>
<sequence>MAGTGDGQFVVWKVGHGEGQGEGLHRFAAAARKAQQRWIPAGRQQGAVGLHDGHMDVVLALRLPTPRVGDTSNIGIRHGV</sequence>